<dbReference type="Pfam" id="PF13860">
    <property type="entry name" value="FlgD_ig"/>
    <property type="match status" value="1"/>
</dbReference>
<evidence type="ECO:0000313" key="9">
    <source>
        <dbReference type="Proteomes" id="UP000594688"/>
    </source>
</evidence>
<evidence type="ECO:0000259" key="7">
    <source>
        <dbReference type="Pfam" id="PF13860"/>
    </source>
</evidence>
<evidence type="ECO:0000313" key="8">
    <source>
        <dbReference type="EMBL" id="QPJ61242.1"/>
    </source>
</evidence>
<dbReference type="Gene3D" id="2.60.40.4070">
    <property type="match status" value="1"/>
</dbReference>
<evidence type="ECO:0000256" key="4">
    <source>
        <dbReference type="ARBA" id="ARBA00024746"/>
    </source>
</evidence>
<feature type="domain" description="FlgD/Vpr Ig-like" evidence="7">
    <location>
        <begin position="104"/>
        <end position="174"/>
    </location>
</feature>
<evidence type="ECO:0000256" key="3">
    <source>
        <dbReference type="ARBA" id="ARBA00022795"/>
    </source>
</evidence>
<dbReference type="Gene3D" id="2.30.30.910">
    <property type="match status" value="1"/>
</dbReference>
<organism evidence="8 9">
    <name type="scientific">Candidatus Nitronauta litoralis</name>
    <dbReference type="NCBI Taxonomy" id="2705533"/>
    <lineage>
        <taxon>Bacteria</taxon>
        <taxon>Pseudomonadati</taxon>
        <taxon>Nitrospinota/Tectimicrobiota group</taxon>
        <taxon>Nitrospinota</taxon>
        <taxon>Nitrospinia</taxon>
        <taxon>Nitrospinales</taxon>
        <taxon>Nitrospinaceae</taxon>
        <taxon>Candidatus Nitronauta</taxon>
    </lineage>
</organism>
<dbReference type="Pfam" id="PF03963">
    <property type="entry name" value="FlgD"/>
    <property type="match status" value="1"/>
</dbReference>
<feature type="region of interest" description="Disordered" evidence="6">
    <location>
        <begin position="1"/>
        <end position="20"/>
    </location>
</feature>
<evidence type="ECO:0000256" key="1">
    <source>
        <dbReference type="ARBA" id="ARBA00010577"/>
    </source>
</evidence>
<protein>
    <recommendedName>
        <fullName evidence="2 5">Basal-body rod modification protein FlgD</fullName>
    </recommendedName>
</protein>
<sequence length="220" mass="23125">MIAGLSPIAETGGSQTPAAAQKSLGKDDFLQLLVAQLGAQDPLNPLEAQDFSAQLAQFSSLEQITNVNDTLKEINQSQNALSNSSMIGLIGKAVDVPGSNFELQDEGDSISLSYILPEDVDSVFVDVFDPAGKLVTTLNGNNEAGTNLKVWDGKDGDGNEAPPGSYNFKVRAIDAEGEPIETDTFTSGVVSDVVFENSVAYAIVNGQKIEAGKITRVSSL</sequence>
<dbReference type="Proteomes" id="UP000594688">
    <property type="component" value="Chromosome"/>
</dbReference>
<name>A0A7T0BUV9_9BACT</name>
<comment type="function">
    <text evidence="4 5">Required for flagellar hook formation. May act as a scaffolding protein.</text>
</comment>
<reference evidence="8 9" key="1">
    <citation type="submission" date="2020-02" db="EMBL/GenBank/DDBJ databases">
        <title>Genomic and physiological characterization of two novel Nitrospinaceae genera.</title>
        <authorList>
            <person name="Mueller A.J."/>
            <person name="Jung M.-Y."/>
            <person name="Strachan C.R."/>
            <person name="Herbold C.W."/>
            <person name="Kirkegaard R.H."/>
            <person name="Daims H."/>
        </authorList>
    </citation>
    <scope>NUCLEOTIDE SEQUENCE [LARGE SCALE GENOMIC DNA]</scope>
    <source>
        <strain evidence="8">EB</strain>
    </source>
</reference>
<proteinExistence type="inferred from homology"/>
<dbReference type="InterPro" id="IPR025965">
    <property type="entry name" value="FlgD/Vpr_Ig-like"/>
</dbReference>
<dbReference type="EMBL" id="CP048685">
    <property type="protein sequence ID" value="QPJ61242.1"/>
    <property type="molecule type" value="Genomic_DNA"/>
</dbReference>
<dbReference type="AlphaFoldDB" id="A0A7T0BUV9"/>
<evidence type="ECO:0000256" key="2">
    <source>
        <dbReference type="ARBA" id="ARBA00016013"/>
    </source>
</evidence>
<evidence type="ECO:0000256" key="6">
    <source>
        <dbReference type="SAM" id="MobiDB-lite"/>
    </source>
</evidence>
<dbReference type="GO" id="GO:0044781">
    <property type="term" value="P:bacterial-type flagellum organization"/>
    <property type="evidence" value="ECO:0007669"/>
    <property type="project" value="UniProtKB-UniRule"/>
</dbReference>
<gene>
    <name evidence="8" type="ORF">G3M70_04800</name>
</gene>
<evidence type="ECO:0000256" key="5">
    <source>
        <dbReference type="RuleBase" id="RU362076"/>
    </source>
</evidence>
<dbReference type="InterPro" id="IPR005648">
    <property type="entry name" value="FlgD"/>
</dbReference>
<accession>A0A7T0BUV9</accession>
<keyword evidence="3 5" id="KW-1005">Bacterial flagellum biogenesis</keyword>
<comment type="similarity">
    <text evidence="1 5">Belongs to the FlgD family.</text>
</comment>
<dbReference type="KEGG" id="nli:G3M70_04800"/>